<proteinExistence type="predicted"/>
<feature type="compositionally biased region" description="Polar residues" evidence="1">
    <location>
        <begin position="49"/>
        <end position="63"/>
    </location>
</feature>
<evidence type="ECO:0000313" key="4">
    <source>
        <dbReference type="Proteomes" id="UP000829685"/>
    </source>
</evidence>
<evidence type="ECO:0000313" key="3">
    <source>
        <dbReference type="EMBL" id="KAI1881363.1"/>
    </source>
</evidence>
<comment type="caution">
    <text evidence="3">The sequence shown here is derived from an EMBL/GenBank/DDBJ whole genome shotgun (WGS) entry which is preliminary data.</text>
</comment>
<dbReference type="EMBL" id="JAFIMR010000001">
    <property type="protein sequence ID" value="KAI1881363.1"/>
    <property type="molecule type" value="Genomic_DNA"/>
</dbReference>
<keyword evidence="2" id="KW-0812">Transmembrane</keyword>
<evidence type="ECO:0000256" key="1">
    <source>
        <dbReference type="SAM" id="MobiDB-lite"/>
    </source>
</evidence>
<name>A0A9P9WY05_9PEZI</name>
<dbReference type="AlphaFoldDB" id="A0A9P9WY05"/>
<organism evidence="3 4">
    <name type="scientific">Neoarthrinium moseri</name>
    <dbReference type="NCBI Taxonomy" id="1658444"/>
    <lineage>
        <taxon>Eukaryota</taxon>
        <taxon>Fungi</taxon>
        <taxon>Dikarya</taxon>
        <taxon>Ascomycota</taxon>
        <taxon>Pezizomycotina</taxon>
        <taxon>Sordariomycetes</taxon>
        <taxon>Xylariomycetidae</taxon>
        <taxon>Amphisphaeriales</taxon>
        <taxon>Apiosporaceae</taxon>
        <taxon>Neoarthrinium</taxon>
    </lineage>
</organism>
<sequence length="73" mass="7647">MDHVRPNVGGGAGGQPLRPVVRHRGLAVLALATTAVVAGVQYKKRSMQRNEQAQKNSGGSNYYVSVDRSGGGI</sequence>
<keyword evidence="2" id="KW-1133">Transmembrane helix</keyword>
<reference evidence="3" key="1">
    <citation type="submission" date="2021-03" db="EMBL/GenBank/DDBJ databases">
        <title>Revisited historic fungal species revealed as producer of novel bioactive compounds through whole genome sequencing and comparative genomics.</title>
        <authorList>
            <person name="Vignolle G.A."/>
            <person name="Hochenegger N."/>
            <person name="Mach R.L."/>
            <person name="Mach-Aigner A.R."/>
            <person name="Javad Rahimi M."/>
            <person name="Salim K.A."/>
            <person name="Chan C.M."/>
            <person name="Lim L.B.L."/>
            <person name="Cai F."/>
            <person name="Druzhinina I.S."/>
            <person name="U'Ren J.M."/>
            <person name="Derntl C."/>
        </authorList>
    </citation>
    <scope>NUCLEOTIDE SEQUENCE</scope>
    <source>
        <strain evidence="3">TUCIM 5799</strain>
    </source>
</reference>
<keyword evidence="2" id="KW-0472">Membrane</keyword>
<gene>
    <name evidence="3" type="ORF">JX265_000189</name>
</gene>
<dbReference type="Proteomes" id="UP000829685">
    <property type="component" value="Unassembled WGS sequence"/>
</dbReference>
<keyword evidence="4" id="KW-1185">Reference proteome</keyword>
<evidence type="ECO:0000256" key="2">
    <source>
        <dbReference type="SAM" id="Phobius"/>
    </source>
</evidence>
<feature type="transmembrane region" description="Helical" evidence="2">
    <location>
        <begin position="25"/>
        <end position="42"/>
    </location>
</feature>
<feature type="region of interest" description="Disordered" evidence="1">
    <location>
        <begin position="46"/>
        <end position="73"/>
    </location>
</feature>
<protein>
    <submittedName>
        <fullName evidence="3">Uncharacterized protein</fullName>
    </submittedName>
</protein>
<dbReference type="OrthoDB" id="5210410at2759"/>
<accession>A0A9P9WY05</accession>